<dbReference type="Pfam" id="PF06439">
    <property type="entry name" value="3keto-disac_hyd"/>
    <property type="match status" value="1"/>
</dbReference>
<evidence type="ECO:0008006" key="7">
    <source>
        <dbReference type="Google" id="ProtNLM"/>
    </source>
</evidence>
<feature type="binding site" evidence="2">
    <location>
        <position position="586"/>
    </location>
    <ligand>
        <name>a divalent metal cation</name>
        <dbReference type="ChEBI" id="CHEBI:60240"/>
    </ligand>
</feature>
<dbReference type="Pfam" id="PF08450">
    <property type="entry name" value="SGL"/>
    <property type="match status" value="1"/>
</dbReference>
<dbReference type="InterPro" id="IPR011045">
    <property type="entry name" value="N2O_reductase_N"/>
</dbReference>
<dbReference type="InterPro" id="IPR051262">
    <property type="entry name" value="SMP-30/CGR1_Lactonase"/>
</dbReference>
<evidence type="ECO:0000259" key="3">
    <source>
        <dbReference type="Pfam" id="PF06439"/>
    </source>
</evidence>
<feature type="domain" description="SMP-30/Gluconolactonase/LRE-like region" evidence="4">
    <location>
        <begin position="456"/>
        <end position="690"/>
    </location>
</feature>
<dbReference type="Gene3D" id="2.60.120.560">
    <property type="entry name" value="Exo-inulinase, domain 1"/>
    <property type="match status" value="1"/>
</dbReference>
<evidence type="ECO:0000256" key="2">
    <source>
        <dbReference type="PIRSR" id="PIRSR605511-2"/>
    </source>
</evidence>
<dbReference type="PANTHER" id="PTHR47572">
    <property type="entry name" value="LIPOPROTEIN-RELATED"/>
    <property type="match status" value="1"/>
</dbReference>
<feature type="binding site" evidence="2">
    <location>
        <position position="456"/>
    </location>
    <ligand>
        <name>a divalent metal cation</name>
        <dbReference type="ChEBI" id="CHEBI:60240"/>
    </ligand>
</feature>
<dbReference type="RefSeq" id="WP_232069754.1">
    <property type="nucleotide sequence ID" value="NZ_LR593886.1"/>
</dbReference>
<dbReference type="KEGG" id="gms:SOIL9_21180"/>
<keyword evidence="6" id="KW-1185">Reference proteome</keyword>
<evidence type="ECO:0000259" key="4">
    <source>
        <dbReference type="Pfam" id="PF08450"/>
    </source>
</evidence>
<protein>
    <recommendedName>
        <fullName evidence="7">SMP-30/Gluconolactonase/LRE-like region domain-containing protein</fullName>
    </recommendedName>
</protein>
<evidence type="ECO:0000256" key="1">
    <source>
        <dbReference type="PIRSR" id="PIRSR605511-1"/>
    </source>
</evidence>
<dbReference type="InterPro" id="IPR010496">
    <property type="entry name" value="AL/BT2_dom"/>
</dbReference>
<dbReference type="PRINTS" id="PR01790">
    <property type="entry name" value="SMP30FAMILY"/>
</dbReference>
<dbReference type="SUPFAM" id="SSF50974">
    <property type="entry name" value="Nitrous oxide reductase, N-terminal domain"/>
    <property type="match status" value="1"/>
</dbReference>
<comment type="cofactor">
    <cofactor evidence="2">
        <name>Zn(2+)</name>
        <dbReference type="ChEBI" id="CHEBI:29105"/>
    </cofactor>
    <text evidence="2">Binds 1 divalent metal cation per subunit.</text>
</comment>
<dbReference type="InterPro" id="IPR005511">
    <property type="entry name" value="SMP-30"/>
</dbReference>
<keyword evidence="2" id="KW-0862">Zinc</keyword>
<dbReference type="Gene3D" id="2.120.10.30">
    <property type="entry name" value="TolB, C-terminal domain"/>
    <property type="match status" value="2"/>
</dbReference>
<dbReference type="Proteomes" id="UP000464178">
    <property type="component" value="Chromosome"/>
</dbReference>
<name>A0A6P2D533_9BACT</name>
<gene>
    <name evidence="5" type="ORF">SOIL9_21180</name>
</gene>
<keyword evidence="2" id="KW-0479">Metal-binding</keyword>
<dbReference type="SUPFAM" id="SSF63829">
    <property type="entry name" value="Calcium-dependent phosphotriesterase"/>
    <property type="match status" value="1"/>
</dbReference>
<feature type="active site" description="Proton donor/acceptor" evidence="1">
    <location>
        <position position="633"/>
    </location>
</feature>
<dbReference type="InterPro" id="IPR013658">
    <property type="entry name" value="SGL"/>
</dbReference>
<sequence length="878" mass="96001">MTPLVFSALVALATAAPPPTEKIDHWVPATAHAIPKETAPEGEGYFSIIEGHNGKLYIGTHANGVNAWLVEFDPKTKQMKVVVDCHKVIGKDLKGFGSQAKIHTRNNVGASGKIYFGTKQGYPDKSEKREDYPGGYPMVYDPKTGETKVYDIPVKHHGINSIIPDESRGVAYISTCSDGRPGPGESSIFLTLDLKTGKYRELIDTKHIYGFIVLDHQGRAYHPLLGGEIARYDPKTDKLDTLKQAIDGKEPKIDPNLVEQPRGHPINWDTSPDGKTLYCVPMSSNHLYAYDLTVSGGTLPGRDLGALVPGAKGTDCRAMCVGPKGDVWVSVTRSSVWGINLHHAVSYAPGDKAPKDHGPVAIKNPDYTAFVGKDGKTLPYHAGTFKTPEGITTSRYVTLGVCQTKAGGVYVLMLSPYTVLEIAPDAVSTANTSESKDELFVAKPLTEKNSFTPGIEGPACDAAGNLYVVNLKKNGDIARVTPDGKTEVFVELPNKSVGNGIVFDKNGFMFVADYTEHNVLKIDPKTKKIEVFAHEPTMNQPNDLAIAPDGTLYASDPNWGKSTGQLWKISTDGKITKVASDMGTTNGIEVSPDGKWLYVNESAQRNVWAFPIKADGNLGEKKLLKKFDDHGFDGMRCDTAGNLYITRYGAGTVVKLSPEGKILKEIDVLGKKPSNICFGGPDGRTAYVTEVEFNRVVQFRVDTPGLAWERAQKLEPSTVELFNGKDLTGWGYKSGDKFESFDGKTEASDKRYTAKDGVLIVNPGKGLQQLWTSAKFPKDFELRLEFRAAVNADSGLFVRGPQLQVRDYFVAGPYKELKKYKPQDWNEIVVVVKGEVAYCTCNGEVLEAKFKLPATGSIGLEADRGQMEYRKIRLKELK</sequence>
<feature type="binding site" evidence="2">
    <location>
        <position position="633"/>
    </location>
    <ligand>
        <name>a divalent metal cation</name>
        <dbReference type="ChEBI" id="CHEBI:60240"/>
    </ligand>
</feature>
<feature type="binding site" evidence="2">
    <location>
        <position position="542"/>
    </location>
    <ligand>
        <name>substrate</name>
    </ligand>
</feature>
<dbReference type="PANTHER" id="PTHR47572:SF5">
    <property type="entry name" value="BLR2277 PROTEIN"/>
    <property type="match status" value="1"/>
</dbReference>
<evidence type="ECO:0000313" key="6">
    <source>
        <dbReference type="Proteomes" id="UP000464178"/>
    </source>
</evidence>
<evidence type="ECO:0000313" key="5">
    <source>
        <dbReference type="EMBL" id="VTR95596.1"/>
    </source>
</evidence>
<dbReference type="AlphaFoldDB" id="A0A6P2D533"/>
<proteinExistence type="predicted"/>
<dbReference type="GO" id="GO:0016787">
    <property type="term" value="F:hydrolase activity"/>
    <property type="evidence" value="ECO:0007669"/>
    <property type="project" value="InterPro"/>
</dbReference>
<organism evidence="5 6">
    <name type="scientific">Gemmata massiliana</name>
    <dbReference type="NCBI Taxonomy" id="1210884"/>
    <lineage>
        <taxon>Bacteria</taxon>
        <taxon>Pseudomonadati</taxon>
        <taxon>Planctomycetota</taxon>
        <taxon>Planctomycetia</taxon>
        <taxon>Gemmatales</taxon>
        <taxon>Gemmataceae</taxon>
        <taxon>Gemmata</taxon>
    </lineage>
</organism>
<dbReference type="GO" id="GO:0046872">
    <property type="term" value="F:metal ion binding"/>
    <property type="evidence" value="ECO:0007669"/>
    <property type="project" value="UniProtKB-KW"/>
</dbReference>
<dbReference type="InterPro" id="IPR011042">
    <property type="entry name" value="6-blade_b-propeller_TolB-like"/>
</dbReference>
<dbReference type="EMBL" id="LR593886">
    <property type="protein sequence ID" value="VTR95596.1"/>
    <property type="molecule type" value="Genomic_DNA"/>
</dbReference>
<accession>A0A6P2D533</accession>
<feature type="domain" description="3-keto-alpha-glucoside-1,2-lyase/3-keto-2-hydroxy-glucal hydratase" evidence="3">
    <location>
        <begin position="719"/>
        <end position="875"/>
    </location>
</feature>
<reference evidence="5 6" key="1">
    <citation type="submission" date="2019-05" db="EMBL/GenBank/DDBJ databases">
        <authorList>
            <consortium name="Science for Life Laboratories"/>
        </authorList>
    </citation>
    <scope>NUCLEOTIDE SEQUENCE [LARGE SCALE GENOMIC DNA]</scope>
    <source>
        <strain evidence="5">Soil9</strain>
    </source>
</reference>